<gene>
    <name evidence="4" type="ORF">GGR04_001309</name>
</gene>
<dbReference type="Gene3D" id="3.40.50.300">
    <property type="entry name" value="P-loop containing nucleotide triphosphate hydrolases"/>
    <property type="match status" value="1"/>
</dbReference>
<dbReference type="SUPFAM" id="SSF52540">
    <property type="entry name" value="P-loop containing nucleoside triphosphate hydrolases"/>
    <property type="match status" value="1"/>
</dbReference>
<feature type="region of interest" description="Disordered" evidence="1">
    <location>
        <begin position="1774"/>
        <end position="1825"/>
    </location>
</feature>
<keyword evidence="5" id="KW-1185">Reference proteome</keyword>
<feature type="compositionally biased region" description="Acidic residues" evidence="1">
    <location>
        <begin position="941"/>
        <end position="961"/>
    </location>
</feature>
<evidence type="ECO:0000313" key="4">
    <source>
        <dbReference type="EMBL" id="MBB3997488.1"/>
    </source>
</evidence>
<feature type="compositionally biased region" description="Acidic residues" evidence="1">
    <location>
        <begin position="1796"/>
        <end position="1805"/>
    </location>
</feature>
<organism evidence="4 5">
    <name type="scientific">Aureimonas pseudogalii</name>
    <dbReference type="NCBI Taxonomy" id="1744844"/>
    <lineage>
        <taxon>Bacteria</taxon>
        <taxon>Pseudomonadati</taxon>
        <taxon>Pseudomonadota</taxon>
        <taxon>Alphaproteobacteria</taxon>
        <taxon>Hyphomicrobiales</taxon>
        <taxon>Aurantimonadaceae</taxon>
        <taxon>Aureimonas</taxon>
    </lineage>
</organism>
<feature type="domain" description="pPIWI-RE RNaseH" evidence="2">
    <location>
        <begin position="626"/>
        <end position="933"/>
    </location>
</feature>
<comment type="caution">
    <text evidence="4">The sequence shown here is derived from an EMBL/GenBank/DDBJ whole genome shotgun (WGS) entry which is preliminary data.</text>
</comment>
<protein>
    <submittedName>
        <fullName evidence="4">Uncharacterized protein</fullName>
    </submittedName>
</protein>
<accession>A0A7W6H416</accession>
<dbReference type="EMBL" id="JACIEK010000001">
    <property type="protein sequence ID" value="MBB3997488.1"/>
    <property type="molecule type" value="Genomic_DNA"/>
</dbReference>
<dbReference type="InterPro" id="IPR024996">
    <property type="entry name" value="RNaseH_pPIWI_RE"/>
</dbReference>
<dbReference type="RefSeq" id="WP_183198940.1">
    <property type="nucleotide sequence ID" value="NZ_JACIEK010000001.1"/>
</dbReference>
<dbReference type="InterPro" id="IPR049945">
    <property type="entry name" value="AAA_22"/>
</dbReference>
<dbReference type="InterPro" id="IPR027417">
    <property type="entry name" value="P-loop_NTPase"/>
</dbReference>
<proteinExistence type="predicted"/>
<feature type="region of interest" description="Disordered" evidence="1">
    <location>
        <begin position="1512"/>
        <end position="1533"/>
    </location>
</feature>
<feature type="region of interest" description="Disordered" evidence="1">
    <location>
        <begin position="941"/>
        <end position="987"/>
    </location>
</feature>
<dbReference type="Pfam" id="PF13401">
    <property type="entry name" value="AAA_22"/>
    <property type="match status" value="1"/>
</dbReference>
<feature type="domain" description="ORC1/DEAH AAA+ ATPase" evidence="3">
    <location>
        <begin position="2739"/>
        <end position="2878"/>
    </location>
</feature>
<reference evidence="4 5" key="1">
    <citation type="submission" date="2020-08" db="EMBL/GenBank/DDBJ databases">
        <title>Genomic Encyclopedia of Type Strains, Phase IV (KMG-IV): sequencing the most valuable type-strain genomes for metagenomic binning, comparative biology and taxonomic classification.</title>
        <authorList>
            <person name="Goeker M."/>
        </authorList>
    </citation>
    <scope>NUCLEOTIDE SEQUENCE [LARGE SCALE GENOMIC DNA]</scope>
    <source>
        <strain evidence="4 5">DSM 102238</strain>
    </source>
</reference>
<dbReference type="Pfam" id="PF13032">
    <property type="entry name" value="RNaseH_pPIWI_RE"/>
    <property type="match status" value="1"/>
</dbReference>
<feature type="region of interest" description="Disordered" evidence="1">
    <location>
        <begin position="1725"/>
        <end position="1761"/>
    </location>
</feature>
<feature type="compositionally biased region" description="Low complexity" evidence="1">
    <location>
        <begin position="962"/>
        <end position="975"/>
    </location>
</feature>
<evidence type="ECO:0000256" key="1">
    <source>
        <dbReference type="SAM" id="MobiDB-lite"/>
    </source>
</evidence>
<evidence type="ECO:0000259" key="3">
    <source>
        <dbReference type="Pfam" id="PF13401"/>
    </source>
</evidence>
<evidence type="ECO:0000259" key="2">
    <source>
        <dbReference type="Pfam" id="PF13032"/>
    </source>
</evidence>
<evidence type="ECO:0000313" key="5">
    <source>
        <dbReference type="Proteomes" id="UP000542776"/>
    </source>
</evidence>
<dbReference type="Proteomes" id="UP000542776">
    <property type="component" value="Unassembled WGS sequence"/>
</dbReference>
<name>A0A7W6H416_9HYPH</name>
<feature type="compositionally biased region" description="Low complexity" evidence="1">
    <location>
        <begin position="1774"/>
        <end position="1784"/>
    </location>
</feature>
<feature type="compositionally biased region" description="Basic and acidic residues" evidence="1">
    <location>
        <begin position="1729"/>
        <end position="1752"/>
    </location>
</feature>
<sequence length="3411" mass="366808">MIYVKKPSPSNEGIEVLGLSVVKGASEHTQCMRLSWLPAAVDAFAAIASAAKASGDAAGNRLPFATLRALLSAGLPSPLYVASDLSRIGQPARDGGPAPFAECAGGEAESVRAVTHAVRAWTSKVLGPWAAKRGLPDSLVAEVSRLASAGGLSRADRRTINLLAVDAAGNGFPDMRDAIHSALARRVAGTELFPGMGPVRVLVRSRARENWIDFVTFPRAASSGWFSMRARLTVETLPGADLPFVRLDVSRMRWCPEVPTGLRPRQKRISSVVFGPDGQRAVSFDVPVSRGAVQDPENPAYALSALRAGVDPGTGFAALVSAGPRDGAFVGVPYAPGYEPAPAVASGSTELDHLDCHAALAAAMAGILEPIEATSVPAAKRVSRTGEDIPALKAANILGEIARSLGHNEIDDEAIAEAWQMLHGVDLPRGVVVSAKAADEARKFDELREANTARARQAFGDAVPPIVVLSASAAEGAAIADVAATLFAGRMRVEHRLLPEGVHGPRKALANADQPARGRYESRVSLWKPFAEGLLEEFGPCRVLVNAPRFMDDPVNKIAGRVSLARFGDCNVQYLDKRGNKADEWFYRIQAAVLDLMFGHSGIVSPVAANVADAFPDAATRPRSIVGVSVVSQNRTFSRSGASFFLSVSIDVASGRTSARVARPKDGTLEFLDPLPFFDLLKAVAAWDGASIGNGETAKADFQAFMSEVVGGACDRGENPLVMVDAAHARTLWASVSNKGWAGPHVLDGRPLDIPADWPGARLVRIEDSVEPAVVTRKSRTFAAVDPATGTELDGGSVTQPTPTLTEPGRLVRLPGPADNYVSSGHLDGQQKIAKGLSVYRTPPQFRPVPEADRPAALDGTALFTPGERDLTTEPYKLPGTIGILVAHCLPGDDPDRVAALCHALREGFGHTRSPVRMPAPLFQTRKVAEYIPAYVLDDEEDAEDAADPSPEAFDDADVSDGADVVDPADASGDGQSPRAAKALDDAGAAAPTKNPLLLLAAAGGAIRKTRTPMINEPASATSAFPLVGSALAVAPPTIVPEEILAKVGDDDLVRRILVGHWVGPLPAAVMADGFFDNAVANSSVKSRQLIKEALAKIPIPFKVVLPPYEPRDGEAFLRFMHVVANLSDGLSFIYSAIETLSHRGSRRWIFNSFYEGFYLKLKILYRKEQVPKAELVNDNPGKVARMLQASGDGLVARRYFVLECFFAYTKASNFASAAAEMAKEFGDGWDETAAFCARMARYRDTFRELNTLKYEWLEREKIGQDRPRVGSLEMPDFQEAEALEVIPDTPAPAFVDASWLKDKISLTGAFRSRLHSHRATFNDLVGDVDFWPDDKPSTEAMTERVARLFSVPEPILGAVSKRDLDSLFRPFYRKIESMARSLLRGNGQEHVYRSDWEDAGTAPVMFYTLAAGGYRETAADFAAIRAIDNPSWSLECVLREAGDGFAEVAEFVRNRRRAALWFAARETEENPGDAAYGAFVARFDQGEPMPKWNEGGGGDAADGDAGAVVAEADDEAEDEARDKGEMQDGEEEPTVDMTVEAMFAKTSSAAASAPAGAGPTALDSVLRALELAVGEARVALASDDLVRLDRLVLEAGILLVSAKEAADAIPRLVSNDALLARAGTLAEAASAAAERVGEVDLPTLPVIGMILPASAERAAQELDASGAALEGVHGALAEIGSLSVSLATAKLKDHPPIQTRITEWGEAASRDLNTTVGNLRAAAALLEPESRSPETGASKEVRQKRSHKEGVPSEAGSEVLGEAEVVDGSAIQADTAPDPADAGPDPEPVVGIEDKDGDLEAADGDVEHSAPEPEVDRSETAAEAPLTADVSVEVPEAVAPPEGLALVDADRTEPEPAGLDEEADTAFDEEALDRLAASAHEIEPFERASPREEFENLDAERVNLALDRFVETGSDSYAYHLALAAEMEGLSGVRLTSDEAKVAAVAGHLNHVVLRTRADLASALVTAGFRGVEAATNDPDPDRSAARLLPMMPLILELGVFFPAAGAGELLRSFEVLPNGLGAKAHLVFESVARIRHANLAFSRSMLANVATEIDCTKAMVAARSAMIAKAEQCTHLRFNHGTVTRICATLARGDGLVGKLHSELQRGVDDAETVEAVAAFAAAVSDRGRVVAILNEAEGTVADRVKGIVGAARDRFVQFFGDFHAKATAYLEAAGEADAAKAADRPKIRDFAREIANSVNAMVEAVEAAAGEGPVGRAAGSTAPKLKRFADLLSGDPGTPAPADMYQACHAAMALIPSLEFGRSWLPTPYDPARIVDILCEVDVPPLPVDPTERDAAFDAAVRQRIDRSSFVGAGMLLDAARFFGVSEDTATALADDLEVNLDLATRHIVSECAEARASVERVIRFGSLRQSADTDTATNLVSRIDNIEAVRVPVEVDAESRAEELDDEGIYDVSVAIEVLEEVKEQAAALLHEPRDRLLREIDGLAAKGADLTHVERLRQLCQKDDLLTAEEFIDETIKHGKTGKIAESRSRNARFDDFSVNVLPRVAHLKRDVGSDVAAALRAGDDFEGFRFSALTDARRSESAGILDAWRDLFRRIMDPNAAAHLGAFLDRIGMASTLTEPMGGTPAKRSFFWADFKSRVPLDQESLLLYDFGSRTNGQYRVVVSPSILPEATLTEMCAKDLPGVILLVGDLVTEQQRRAFHVRNLEARRRVLLVDAASLYYTLAEQTFRPLTLLELGQPYSYVFPFDDWGKSAVPPEMFVGRKDDITQIMAADGSCIVYGGRRMGKTAILQHLRNERNDPENGLLVGFVDAQHVGKLPAATRRIWSDIAAALPDVFGNALVPTDPKRIADAIRKWLSEDTRRRVVLLIDECDEFVVADAHDNYSVFRDLQTLMTDTKRRFKFVLSGLSDVTRLVQTGNPPLKQIAANPRRIGSLTGPERKDAEDLVLRPLAAIGISIERTDVWRILSHANYYPILIQTYAQHLLDMVAERGRQTQKPLRAIGSDLVSRVLEDRKVREAIKKVFDMTLLIDQRYRLIAYVVANLALRAESDGRLAESFSTREIRDHALAYWEAGFQDQRRFSLFDDLLDEMEGLGIVRRVGDDRWTLRSTAVMRLLGSQDEVATAIEEFKHMTAPVGFDPRSHRRVLAASKVSRTDQKTSPLTLGQEQEILKGNSRATIVVGPAAADIALVPAALRTAPESFADGDKYEVRFLSPDSVEALAEAVRAIKPKSDGKVMAVVAPTAPWTAGWVRVAIQAKNVAKGDVRVIFVGSAGHAASVAADEQLSLLTAHVGRISLEPWSTTFFQDTVVTANSVALSHRYEEVAAENGGWNGPMWQLFRTGRASQKPPIPLEPEAIGLSGRHGEALRAMGRIVADAPFTITDVDEYLELDETMRTFELKGRELVEYGEMMGVVALVPGKANANARSREYALTGPAVVASAVAETP</sequence>
<feature type="compositionally biased region" description="Basic and acidic residues" evidence="1">
    <location>
        <begin position="1806"/>
        <end position="1821"/>
    </location>
</feature>
<dbReference type="GO" id="GO:0016887">
    <property type="term" value="F:ATP hydrolysis activity"/>
    <property type="evidence" value="ECO:0007669"/>
    <property type="project" value="InterPro"/>
</dbReference>